<dbReference type="SMART" id="SM00573">
    <property type="entry name" value="HSA"/>
    <property type="match status" value="1"/>
</dbReference>
<dbReference type="GO" id="GO:0000812">
    <property type="term" value="C:Swr1 complex"/>
    <property type="evidence" value="ECO:0007669"/>
    <property type="project" value="TreeGrafter"/>
</dbReference>
<dbReference type="GO" id="GO:0003682">
    <property type="term" value="F:chromatin binding"/>
    <property type="evidence" value="ECO:0007669"/>
    <property type="project" value="TreeGrafter"/>
</dbReference>
<keyword evidence="4" id="KW-0539">Nucleus</keyword>
<feature type="compositionally biased region" description="Low complexity" evidence="5">
    <location>
        <begin position="31"/>
        <end position="43"/>
    </location>
</feature>
<dbReference type="GO" id="GO:0004386">
    <property type="term" value="F:helicase activity"/>
    <property type="evidence" value="ECO:0007669"/>
    <property type="project" value="UniProtKB-KW"/>
</dbReference>
<feature type="region of interest" description="Disordered" evidence="5">
    <location>
        <begin position="2946"/>
        <end position="2998"/>
    </location>
</feature>
<feature type="region of interest" description="Disordered" evidence="5">
    <location>
        <begin position="2668"/>
        <end position="2688"/>
    </location>
</feature>
<evidence type="ECO:0000259" key="8">
    <source>
        <dbReference type="PROSITE" id="PS51194"/>
    </source>
</evidence>
<feature type="region of interest" description="Disordered" evidence="5">
    <location>
        <begin position="1026"/>
        <end position="1045"/>
    </location>
</feature>
<feature type="compositionally biased region" description="Low complexity" evidence="5">
    <location>
        <begin position="1478"/>
        <end position="1512"/>
    </location>
</feature>
<dbReference type="PROSITE" id="PS51192">
    <property type="entry name" value="HELICASE_ATP_BIND_1"/>
    <property type="match status" value="1"/>
</dbReference>
<dbReference type="InterPro" id="IPR001005">
    <property type="entry name" value="SANT/Myb"/>
</dbReference>
<dbReference type="InterPro" id="IPR031575">
    <property type="entry name" value="EP400_N"/>
</dbReference>
<feature type="domain" description="Helicase ATP-binding" evidence="7">
    <location>
        <begin position="1094"/>
        <end position="1259"/>
    </location>
</feature>
<feature type="region of interest" description="Disordered" evidence="5">
    <location>
        <begin position="905"/>
        <end position="950"/>
    </location>
</feature>
<sequence length="2998" mass="327254">MHHGSGPQNVQRQLQRSKSTTGSEAEDHQKQQTMAVTQQQATANHPQSTVTTFASAASPSGPQSPNYQIIMSRSPVTGQNMNITLQNVSQMVTGNQQITLTPLPLQNPGSPGFQHTAPQWRFEPAPSYIQVTSPLPQSMQPQSPTQHSPVPLQRPGAPVTGLGLCGQSPTRFVDAGMLVRQISLGSPPGSGHFVYQDGTGLTQLTPTTAGQVQLASPGVPGSVRERSLSQPHSQTGGTIHHLGPQSPVASGTVLPTLGGSGHITTSNLPPQISSIIQGQLARPMIFEKTSQGMVTGVGTATTVSFSMPSTIPPSSPSLINPPQGIPNTPLTPTGMCLGSIKKQIPKKLEEIAPSNPEVAQLRKQCLEHHTKKMEGLKEVFKDYLIELFFLQHLQGNMMDYLAFKKKPCVPLFTYLRQNDLDLEEEEEEEEQSEVINDEVKVVTGKDGQAGTPVAIATQLPPNVSAAFSSQQQFQVHQGAAGSMTNSGDMDAFKRQQAMAQADQAKRSRIEVGRHGMIFQHPGALGSPGVPLQQLMPTAQGGMPPNPQTVQIPGQKQNQPQYDPSKGPPVQNAASLHTPPPQLPGRLPQGALPMAVLPMALSQQPLLVESSAQAANQLQVKVQGAGPIMAPVNPHIQLQAQLQQQMQSGLHLQMQPQQPQLMLQPAQATVALTRPGADSNQPGQRMMTNSLSNPSMSPAPLNAPNSLPSPHTIGPLRPSGSNINPATQSKLAGPNGTSTVKMGGFGQGSGMQSSEGSSHDKQAEQAKLESQVHQRISELRKEGQWSASRLPKLMESSRPKSHWDYLLEEMQWMAADFAQERRWKMAAAKKLVRTCSRYHDEQKKMEEGSKKEKELRLRHIASTIAREVEFFWSNIEQVVEIKLRFQIYEKRLKTLSLQRATSKGQDVKPALATAVKAEKEEPNMSTRKRKSSTSLAEEVQDEESTIEEQEAMEVTADQKAELGDLAKDAEMPLDALMKQYAGAYADNFDWPQPSPQSDEDGRDETEEMESSLDTPHEAVVIDSLLSVDQYRGSEKTSPPGADGKPKKDIAEVAAATELILPKGSARTTTSGRSQAPFLLHGSLREYQQIGVDWLASLHKKHLNGILADETGLGKTVQTVAYLAHLACQEGIWGPHLVVVRTCKMLSWEMEFKRWCPGLKILLYLGNRQERRAKRRWWAETNSFHVCVTSYKLLLKDQSHFLRRRWKHLVLDEVQLIKNMSEKHWETIFALKSQQRILLINTPLQNTLKELWTMIHFLLPGITRPYTDFPVKPGTDQNQDYCHKLVIRLHRMIQPFILRRCKRDVEKQLPKKYEHILKCRLSSRQKSMYEDILTQPGAQEALKTGHFVSVLQVLMQLQRICNHPDLVNIRETSSSYVCSSLQYNTPSLVLGALQEDQRTSLDLSLFDLISNENRLTRYEAEEVLPKLKVTRQLIEEIHSAPDPPARPKPCKIKPMRLFQPVQYGTKPEGRLVPMTNTVGQQRPPATTTTPPTTATTTSTAPQPARATTTTTTTQGGDVLKIAQLASIAGSQNRISQPETPVTLQFQGNKFTLSPSQLRQLTTGQPLQLQGTLGNILQIVSAPGQQILRPQGSMVMQTVPQAAPVSNSSTRSGTPPPAGPAQQASGMTSNALGVSAQPAAAAPIAPQVSSEERGRHLKERLSRLFSANERRCDRSVLYGADLLQVCSVTPGAPHSALSHGGWRWVGRDSCLRAQRTPVSTTTHLQSALLSSTNRQDASSSLVSRLSCVVPAAVARPPYLYAANPPAPYSLEQKSISRRLQEAAAPHSTEIHSLASGHLLQFPDLQLMQMDSGKLEALAILLQKLRSENRRVLIFTQMVKMLDILEAFLDHRQLTYIRVDESLITEERQEHMKTFNRNRQVFCSILTNRCCSAVGTVFDADTIIFYDTDLNPSMDARTQEWCDKIGRSKDIHIYRLESGNSIEEKLLKNGTKDLIREVAAQGTDYTLAFLTQRTIQDLFEVEAGSGEKVEEFVVLHQEPSPSEAISPRVARPYIQALHSISLDAPPPDQQQEEDLEKEVQVKEEPSQLAELNAVMDQLTPIEKYALQFLEYLHVSEDELVAKERLLCAKRGWEMQHLQKLKAQDEERMIIEEEEDLFTYTREDAYNMEYVFDGEDGQSEIMPLWTPPTPPQDDNDIYIDSVICLMYDSAPMPESKLPPVYIRKEHKRLKMDPSAAGRKKKKGHGETVIPPRSLFEKASMLKVRREGKDQKKNFSLKQQAPFAKPLPSLVKPAMEAGQDNPEWLISEDWALLQAMKQLLELPLNLTIVSPAHTPNWDLVSDVVNSCSRIYRSPKQCRNRYENVIIPREEGKLVYEANPKKKTKSIYKSKNSRPLRTCQIYTQDDNATHIQLYNSRFELMKIIASKRSPPIKPLLGMNPFQKNPKHASVLAESGISYDKPLPPIQVASQRAERIAKEKKALAEQQRAQQIAQQAGAPQAVAGAAQPQAGAPAAGQAQAPGVLQAPAAAGAMAVPNTAVLPGAIKNAAVGTTIQAATVVGNLIVNTVAGVPPSPFQANKRLVSPGQVIPGTLSPASAAGAQVVHSQQRAVPATATPGEVVAIATGQGVRAVTPVTASAVVTTTLTPVQSQTRSLVTPATGMQLPQGKPITQAHLHMLRQQQLQQQQQQAASPQGIKAVGKPQELLKIHKQKLQMAQQQAGAGQQPVQVQPANPQAAQANPQLAAIAAGPRAGAVLAGTTVANLQVARLTRLPTQGQIQAQPGQTAQVTLTKPPVVSVPTVVSSAGVTTLPVTMAGISVAIGQAQKTGGPVLTPPFPQMLQMKKQQAAVQAAAALQKAVQPQPGQASVQQKLGTQQMTVPATQQQKVTYAATTQLQPSIKNQFFTTSIAQAGKPTGAQQIQVAKLPQIVQGQSTVANIQKIVSSPQQIQPQTVALTQTTSSAQPQVQMIPAGTATAQVVQQKLLQQQVVTAAASPQIQTPPPHSPAQQAPVSTAAESPVQQQPAKGQARGGAMRGKTQAKPSGGSS</sequence>
<feature type="compositionally biased region" description="Polar residues" evidence="5">
    <location>
        <begin position="547"/>
        <end position="561"/>
    </location>
</feature>
<feature type="region of interest" description="Disordered" evidence="5">
    <location>
        <begin position="1464"/>
        <end position="1512"/>
    </location>
</feature>
<feature type="region of interest" description="Disordered" evidence="5">
    <location>
        <begin position="673"/>
        <end position="769"/>
    </location>
</feature>
<dbReference type="GO" id="GO:0003677">
    <property type="term" value="F:DNA binding"/>
    <property type="evidence" value="ECO:0007669"/>
    <property type="project" value="UniProtKB-KW"/>
</dbReference>
<feature type="domain" description="Helicase C-terminal" evidence="8">
    <location>
        <begin position="1810"/>
        <end position="1967"/>
    </location>
</feature>
<dbReference type="InterPro" id="IPR038718">
    <property type="entry name" value="SNF2-like_sf"/>
</dbReference>
<feature type="compositionally biased region" description="Polar residues" evidence="5">
    <location>
        <begin position="718"/>
        <end position="739"/>
    </location>
</feature>
<feature type="compositionally biased region" description="Polar residues" evidence="5">
    <location>
        <begin position="1"/>
        <end position="23"/>
    </location>
</feature>
<dbReference type="PaxDb" id="8030-ENSSSAP00000120747"/>
<dbReference type="Proteomes" id="UP001652741">
    <property type="component" value="Chromosome ssa24"/>
</dbReference>
<feature type="region of interest" description="Disordered" evidence="5">
    <location>
        <begin position="213"/>
        <end position="246"/>
    </location>
</feature>
<organism evidence="10 11">
    <name type="scientific">Salmo salar</name>
    <name type="common">Atlantic salmon</name>
    <dbReference type="NCBI Taxonomy" id="8030"/>
    <lineage>
        <taxon>Eukaryota</taxon>
        <taxon>Metazoa</taxon>
        <taxon>Chordata</taxon>
        <taxon>Craniata</taxon>
        <taxon>Vertebrata</taxon>
        <taxon>Euteleostomi</taxon>
        <taxon>Actinopterygii</taxon>
        <taxon>Neopterygii</taxon>
        <taxon>Teleostei</taxon>
        <taxon>Protacanthopterygii</taxon>
        <taxon>Salmoniformes</taxon>
        <taxon>Salmonidae</taxon>
        <taxon>Salmoninae</taxon>
        <taxon>Salmo</taxon>
    </lineage>
</organism>
<proteinExistence type="predicted"/>
<feature type="compositionally biased region" description="Acidic residues" evidence="5">
    <location>
        <begin position="996"/>
        <end position="1009"/>
    </location>
</feature>
<dbReference type="InterPro" id="IPR014001">
    <property type="entry name" value="Helicase_ATP-bd"/>
</dbReference>
<dbReference type="InterPro" id="IPR027417">
    <property type="entry name" value="P-loop_NTPase"/>
</dbReference>
<evidence type="ECO:0000259" key="7">
    <source>
        <dbReference type="PROSITE" id="PS51192"/>
    </source>
</evidence>
<dbReference type="CTD" id="57634"/>
<feature type="domain" description="HSA" evidence="9">
    <location>
        <begin position="789"/>
        <end position="861"/>
    </location>
</feature>
<dbReference type="Gene3D" id="1.10.10.60">
    <property type="entry name" value="Homeodomain-like"/>
    <property type="match status" value="1"/>
</dbReference>
<dbReference type="GO" id="GO:0016787">
    <property type="term" value="F:hydrolase activity"/>
    <property type="evidence" value="ECO:0007669"/>
    <property type="project" value="UniProtKB-KW"/>
</dbReference>
<evidence type="ECO:0000259" key="6">
    <source>
        <dbReference type="PROSITE" id="PS50090"/>
    </source>
</evidence>
<dbReference type="PROSITE" id="PS50090">
    <property type="entry name" value="MYB_LIKE"/>
    <property type="match status" value="1"/>
</dbReference>
<dbReference type="STRING" id="8030.ENSSSAP00000120747"/>
<evidence type="ECO:0000313" key="10">
    <source>
        <dbReference type="Proteomes" id="UP001652741"/>
    </source>
</evidence>
<dbReference type="PANTHER" id="PTHR46459:SF1">
    <property type="entry name" value="E1A-BINDING PROTEIN P400"/>
    <property type="match status" value="1"/>
</dbReference>
<dbReference type="InterPro" id="IPR049730">
    <property type="entry name" value="SNF2/RAD54-like_C"/>
</dbReference>
<dbReference type="PROSITE" id="PS51204">
    <property type="entry name" value="HSA"/>
    <property type="match status" value="1"/>
</dbReference>
<feature type="compositionally biased region" description="Acidic residues" evidence="5">
    <location>
        <begin position="937"/>
        <end position="950"/>
    </location>
</feature>
<dbReference type="Pfam" id="PF00176">
    <property type="entry name" value="SNF2-rel_dom"/>
    <property type="match status" value="1"/>
</dbReference>
<dbReference type="InterPro" id="IPR000330">
    <property type="entry name" value="SNF2_N"/>
</dbReference>
<evidence type="ECO:0000259" key="9">
    <source>
        <dbReference type="PROSITE" id="PS51204"/>
    </source>
</evidence>
<dbReference type="InterPro" id="IPR001650">
    <property type="entry name" value="Helicase_C-like"/>
</dbReference>
<keyword evidence="10" id="KW-1185">Reference proteome</keyword>
<protein>
    <submittedName>
        <fullName evidence="11">E1A-binding protein p400 isoform X4</fullName>
    </submittedName>
</protein>
<dbReference type="Gene3D" id="3.40.50.300">
    <property type="entry name" value="P-loop containing nucleotide triphosphate hydrolases"/>
    <property type="match status" value="1"/>
</dbReference>
<accession>A0A1S3PI11</accession>
<dbReference type="Gene3D" id="3.40.50.10810">
    <property type="entry name" value="Tandem AAA-ATPase domain"/>
    <property type="match status" value="1"/>
</dbReference>
<keyword evidence="2" id="KW-0378">Hydrolase</keyword>
<dbReference type="Pfam" id="PF07529">
    <property type="entry name" value="HSA"/>
    <property type="match status" value="1"/>
</dbReference>
<dbReference type="SMART" id="SM00487">
    <property type="entry name" value="DEXDc"/>
    <property type="match status" value="1"/>
</dbReference>
<feature type="region of interest" description="Disordered" evidence="5">
    <location>
        <begin position="1598"/>
        <end position="1625"/>
    </location>
</feature>
<dbReference type="Gene3D" id="1.20.120.850">
    <property type="entry name" value="SWI2/SNF2 ATPases, N-terminal domain"/>
    <property type="match status" value="1"/>
</dbReference>
<keyword evidence="3" id="KW-0156">Chromatin regulator</keyword>
<dbReference type="RefSeq" id="XP_014027300.2">
    <property type="nucleotide sequence ID" value="XM_014171825.2"/>
</dbReference>
<evidence type="ECO:0000256" key="3">
    <source>
        <dbReference type="ARBA" id="ARBA00022853"/>
    </source>
</evidence>
<feature type="compositionally biased region" description="Polar residues" evidence="5">
    <location>
        <begin position="2957"/>
        <end position="2976"/>
    </location>
</feature>
<dbReference type="InterPro" id="IPR014012">
    <property type="entry name" value="HSA_dom"/>
</dbReference>
<dbReference type="Pfam" id="PF15790">
    <property type="entry name" value="EP400_N"/>
    <property type="match status" value="1"/>
</dbReference>
<dbReference type="Pfam" id="PF00271">
    <property type="entry name" value="Helicase_C"/>
    <property type="match status" value="1"/>
</dbReference>
<reference evidence="11" key="1">
    <citation type="submission" date="2025-08" db="UniProtKB">
        <authorList>
            <consortium name="RefSeq"/>
        </authorList>
    </citation>
    <scope>IDENTIFICATION</scope>
</reference>
<dbReference type="GO" id="GO:0006281">
    <property type="term" value="P:DNA repair"/>
    <property type="evidence" value="ECO:0007669"/>
    <property type="project" value="TreeGrafter"/>
</dbReference>
<evidence type="ECO:0000256" key="4">
    <source>
        <dbReference type="ARBA" id="ARBA00023242"/>
    </source>
</evidence>
<dbReference type="PANTHER" id="PTHR46459">
    <property type="entry name" value="E1A-BINDING PROTEIN P400-RELATED"/>
    <property type="match status" value="1"/>
</dbReference>
<feature type="compositionally biased region" description="Polar residues" evidence="5">
    <location>
        <begin position="228"/>
        <end position="237"/>
    </location>
</feature>
<name>A0A1S3PI11_SALSA</name>
<feature type="region of interest" description="Disordered" evidence="5">
    <location>
        <begin position="985"/>
        <end position="1017"/>
    </location>
</feature>
<feature type="compositionally biased region" description="Low complexity" evidence="5">
    <location>
        <begin position="54"/>
        <end position="65"/>
    </location>
</feature>
<feature type="compositionally biased region" description="Polar residues" evidence="5">
    <location>
        <begin position="677"/>
        <end position="695"/>
    </location>
</feature>
<dbReference type="PROSITE" id="PS51194">
    <property type="entry name" value="HELICASE_CTER"/>
    <property type="match status" value="1"/>
</dbReference>
<evidence type="ECO:0000256" key="1">
    <source>
        <dbReference type="ARBA" id="ARBA00004123"/>
    </source>
</evidence>
<dbReference type="GO" id="GO:0005524">
    <property type="term" value="F:ATP binding"/>
    <property type="evidence" value="ECO:0007669"/>
    <property type="project" value="UniProtKB-KW"/>
</dbReference>
<feature type="compositionally biased region" description="Polar residues" evidence="5">
    <location>
        <begin position="44"/>
        <end position="53"/>
    </location>
</feature>
<evidence type="ECO:0000256" key="2">
    <source>
        <dbReference type="ARBA" id="ARBA00022801"/>
    </source>
</evidence>
<feature type="domain" description="Myb-like" evidence="6">
    <location>
        <begin position="2258"/>
        <end position="2319"/>
    </location>
</feature>
<comment type="subcellular location">
    <subcellularLocation>
        <location evidence="1">Nucleus</location>
    </subcellularLocation>
</comment>
<evidence type="ECO:0000256" key="5">
    <source>
        <dbReference type="SAM" id="MobiDB-lite"/>
    </source>
</evidence>
<feature type="compositionally biased region" description="Basic and acidic residues" evidence="5">
    <location>
        <begin position="756"/>
        <end position="769"/>
    </location>
</feature>
<feature type="region of interest" description="Disordered" evidence="5">
    <location>
        <begin position="536"/>
        <end position="580"/>
    </location>
</feature>
<dbReference type="GO" id="GO:0035267">
    <property type="term" value="C:NuA4 histone acetyltransferase complex"/>
    <property type="evidence" value="ECO:0007669"/>
    <property type="project" value="TreeGrafter"/>
</dbReference>
<dbReference type="CDD" id="cd18793">
    <property type="entry name" value="SF2_C_SNF"/>
    <property type="match status" value="1"/>
</dbReference>
<feature type="region of interest" description="Disordered" evidence="5">
    <location>
        <begin position="1"/>
        <end position="69"/>
    </location>
</feature>
<dbReference type="GO" id="GO:0006325">
    <property type="term" value="P:chromatin organization"/>
    <property type="evidence" value="ECO:0007669"/>
    <property type="project" value="UniProtKB-KW"/>
</dbReference>
<dbReference type="SUPFAM" id="SSF52540">
    <property type="entry name" value="P-loop containing nucleoside triphosphate hydrolases"/>
    <property type="match status" value="2"/>
</dbReference>
<evidence type="ECO:0000313" key="11">
    <source>
        <dbReference type="RefSeq" id="XP_014027300.2"/>
    </source>
</evidence>
<feature type="compositionally biased region" description="Polar residues" evidence="5">
    <location>
        <begin position="1598"/>
        <end position="1608"/>
    </location>
</feature>
<gene>
    <name evidence="11" type="primary">ep400</name>
</gene>